<dbReference type="Proteomes" id="UP001526246">
    <property type="component" value="Unassembled WGS sequence"/>
</dbReference>
<protein>
    <submittedName>
        <fullName evidence="1">Peptidoglycan endopeptidase</fullName>
    </submittedName>
</protein>
<proteinExistence type="predicted"/>
<dbReference type="EMBL" id="JAPDOB010000002">
    <property type="protein sequence ID" value="MCW3798628.1"/>
    <property type="molecule type" value="Genomic_DNA"/>
</dbReference>
<dbReference type="RefSeq" id="WP_264883565.1">
    <property type="nucleotide sequence ID" value="NZ_JAPDOB010000002.1"/>
</dbReference>
<evidence type="ECO:0000313" key="1">
    <source>
        <dbReference type="EMBL" id="MCW3798628.1"/>
    </source>
</evidence>
<accession>A0ABT3JHT5</accession>
<comment type="caution">
    <text evidence="1">The sequence shown here is derived from an EMBL/GenBank/DDBJ whole genome shotgun (WGS) entry which is preliminary data.</text>
</comment>
<name>A0ABT3JHT5_9SPHN</name>
<keyword evidence="2" id="KW-1185">Reference proteome</keyword>
<evidence type="ECO:0000313" key="2">
    <source>
        <dbReference type="Proteomes" id="UP001526246"/>
    </source>
</evidence>
<gene>
    <name evidence="1" type="ORF">OMW55_12505</name>
</gene>
<organism evidence="1 2">
    <name type="scientific">Sphingomonas arvum</name>
    <dbReference type="NCBI Taxonomy" id="2992113"/>
    <lineage>
        <taxon>Bacteria</taxon>
        <taxon>Pseudomonadati</taxon>
        <taxon>Pseudomonadota</taxon>
        <taxon>Alphaproteobacteria</taxon>
        <taxon>Sphingomonadales</taxon>
        <taxon>Sphingomonadaceae</taxon>
        <taxon>Sphingomonas</taxon>
    </lineage>
</organism>
<dbReference type="Gene3D" id="3.90.1720.10">
    <property type="entry name" value="endopeptidase domain like (from Nostoc punctiforme)"/>
    <property type="match status" value="1"/>
</dbReference>
<sequence length="131" mass="14823">MSALERASDLIGTRFRLQGRHPDVGLDCVGVILHSYDLDAEAYPANYGLRGHGLASLDQAFAEHFRRIPRPAMRAGDALVFRCNVNRLHLALHAGDRLIEANALVGRVVERPFPAEWPLIRVYRRRTRRCP</sequence>
<reference evidence="1 2" key="1">
    <citation type="submission" date="2022-10" db="EMBL/GenBank/DDBJ databases">
        <title>Sphingomonas sp.</title>
        <authorList>
            <person name="Jin C."/>
        </authorList>
    </citation>
    <scope>NUCLEOTIDE SEQUENCE [LARGE SCALE GENOMIC DNA]</scope>
    <source>
        <strain evidence="1 2">BN140010</strain>
    </source>
</reference>
<dbReference type="InterPro" id="IPR038765">
    <property type="entry name" value="Papain-like_cys_pep_sf"/>
</dbReference>
<dbReference type="SUPFAM" id="SSF54001">
    <property type="entry name" value="Cysteine proteinases"/>
    <property type="match status" value="1"/>
</dbReference>